<comment type="caution">
    <text evidence="2">The sequence shown here is derived from an EMBL/GenBank/DDBJ whole genome shotgun (WGS) entry which is preliminary data.</text>
</comment>
<dbReference type="SUPFAM" id="SSF53474">
    <property type="entry name" value="alpha/beta-Hydrolases"/>
    <property type="match status" value="1"/>
</dbReference>
<dbReference type="RefSeq" id="WP_228119712.1">
    <property type="nucleotide sequence ID" value="NZ_BARK01000019.1"/>
</dbReference>
<keyword evidence="1" id="KW-0732">Signal</keyword>
<accession>A0A511B3V3</accession>
<dbReference type="PIRSF" id="PIRSF029171">
    <property type="entry name" value="Esterase_LipA"/>
    <property type="match status" value="1"/>
</dbReference>
<evidence type="ECO:0000313" key="2">
    <source>
        <dbReference type="EMBL" id="GEK95098.1"/>
    </source>
</evidence>
<feature type="signal peptide" evidence="1">
    <location>
        <begin position="1"/>
        <end position="29"/>
    </location>
</feature>
<reference evidence="2 3" key="1">
    <citation type="submission" date="2019-07" db="EMBL/GenBank/DDBJ databases">
        <title>Whole genome shotgun sequence of Gluconobacter kanchanaburiensis NBRC 103587.</title>
        <authorList>
            <person name="Hosoyama A."/>
            <person name="Uohara A."/>
            <person name="Ohji S."/>
            <person name="Ichikawa N."/>
        </authorList>
    </citation>
    <scope>NUCLEOTIDE SEQUENCE [LARGE SCALE GENOMIC DNA]</scope>
    <source>
        <strain evidence="2 3">NBRC 103587</strain>
    </source>
</reference>
<proteinExistence type="predicted"/>
<dbReference type="GO" id="GO:0016042">
    <property type="term" value="P:lipid catabolic process"/>
    <property type="evidence" value="ECO:0007669"/>
    <property type="project" value="InterPro"/>
</dbReference>
<dbReference type="Proteomes" id="UP000321079">
    <property type="component" value="Unassembled WGS sequence"/>
</dbReference>
<dbReference type="PANTHER" id="PTHR34853">
    <property type="match status" value="1"/>
</dbReference>
<keyword evidence="3" id="KW-1185">Reference proteome</keyword>
<dbReference type="EMBL" id="BJVA01000001">
    <property type="protein sequence ID" value="GEK95098.1"/>
    <property type="molecule type" value="Genomic_DNA"/>
</dbReference>
<sequence length="402" mass="41849">MPLHYPRMFSFLLAGTALCAAALTDPVLAAAPASIQKTTAHKPGALVASAPLADPLGLPDAGRSLRITYLSTNGITGKGLVPVTAEIILPPGPPPEGGWPIVAWAHGTVGVDDSCAPSLNPYSDRNSAYLSTWMKRGFAIVATDYQGLGTPGTHAYLDTRVEAYSVLDSLRAALSSVPDLQNKIMIVGQSQGGGAAVATAAYAPTYAPELDIRGTVATGAPYVTPELLGGLLKAAARPDAGYSPLIDYVFYLAAGLEGHDSRFRPEQAFTSKALAVYRNAAHECLTTLSRQTKDAGLTLQNSLQPTFLKAMSPALQAMTFPTLKLAQPLFTGTGTEDRDVPPPLQLGLVKAACAAGSTVQAHLYKGLDHSQTVNASLPDSATFTTAVMSGKPVSPQCTPIPQ</sequence>
<dbReference type="Pfam" id="PF03583">
    <property type="entry name" value="LIP"/>
    <property type="match status" value="1"/>
</dbReference>
<feature type="chain" id="PRO_5021918892" evidence="1">
    <location>
        <begin position="30"/>
        <end position="402"/>
    </location>
</feature>
<dbReference type="InterPro" id="IPR005152">
    <property type="entry name" value="Lipase_secreted"/>
</dbReference>
<name>A0A511B3V3_9PROT</name>
<dbReference type="GO" id="GO:0004806">
    <property type="term" value="F:triacylglycerol lipase activity"/>
    <property type="evidence" value="ECO:0007669"/>
    <property type="project" value="InterPro"/>
</dbReference>
<organism evidence="2 3">
    <name type="scientific">Gluconobacter kanchanaburiensis NBRC 103587</name>
    <dbReference type="NCBI Taxonomy" id="1307948"/>
    <lineage>
        <taxon>Bacteria</taxon>
        <taxon>Pseudomonadati</taxon>
        <taxon>Pseudomonadota</taxon>
        <taxon>Alphaproteobacteria</taxon>
        <taxon>Acetobacterales</taxon>
        <taxon>Acetobacteraceae</taxon>
        <taxon>Gluconobacter</taxon>
    </lineage>
</organism>
<evidence type="ECO:0000313" key="3">
    <source>
        <dbReference type="Proteomes" id="UP000321079"/>
    </source>
</evidence>
<dbReference type="AlphaFoldDB" id="A0A511B3V3"/>
<protein>
    <submittedName>
        <fullName evidence="2">Lipase</fullName>
    </submittedName>
</protein>
<dbReference type="Gene3D" id="3.40.50.1820">
    <property type="entry name" value="alpha/beta hydrolase"/>
    <property type="match status" value="2"/>
</dbReference>
<gene>
    <name evidence="2" type="ORF">GKA01_02950</name>
</gene>
<dbReference type="InterPro" id="IPR029058">
    <property type="entry name" value="AB_hydrolase_fold"/>
</dbReference>
<dbReference type="PANTHER" id="PTHR34853:SF1">
    <property type="entry name" value="LIPASE 5"/>
    <property type="match status" value="1"/>
</dbReference>
<evidence type="ECO:0000256" key="1">
    <source>
        <dbReference type="SAM" id="SignalP"/>
    </source>
</evidence>